<evidence type="ECO:0000313" key="3">
    <source>
        <dbReference type="Proteomes" id="UP000229523"/>
    </source>
</evidence>
<sequence length="67" mass="7553">MKAITKGLIVIIMLSLIMIVSLVATERYFNQQEIDILVEGAESRGVDYELIITNELTKAYKFEAKSS</sequence>
<comment type="caution">
    <text evidence="2">The sequence shown here is derived from an EMBL/GenBank/DDBJ whole genome shotgun (WGS) entry which is preliminary data.</text>
</comment>
<accession>A0A2G5NP74</accession>
<feature type="transmembrane region" description="Helical" evidence="1">
    <location>
        <begin position="7"/>
        <end position="24"/>
    </location>
</feature>
<evidence type="ECO:0000256" key="1">
    <source>
        <dbReference type="SAM" id="Phobius"/>
    </source>
</evidence>
<keyword evidence="3" id="KW-1185">Reference proteome</keyword>
<evidence type="ECO:0000313" key="2">
    <source>
        <dbReference type="EMBL" id="RAI82269.1"/>
    </source>
</evidence>
<gene>
    <name evidence="2" type="ORF">BFS35_000880</name>
</gene>
<keyword evidence="1" id="KW-1133">Transmembrane helix</keyword>
<reference evidence="2 3" key="1">
    <citation type="journal article" date="2018" name="Front. Microbiol.">
        <title>Description and Comparative Genomics of Macrococcus caseolyticus subsp. hominis subsp. nov., Macrococcus goetzii sp. nov., Macrococcus epidermidis sp. nov., and Macrococcus bohemicus sp. nov., Novel Macrococci From Human Clinical Material With Virulence Potential and Suspected Uptake of Foreign DNA by Natural Transformation.</title>
        <authorList>
            <person name="Maslanova I."/>
            <person name="Wertheimer Z."/>
            <person name="Sedlacek I."/>
            <person name="Svec P."/>
            <person name="Indrakova A."/>
            <person name="Kovarovic V."/>
            <person name="Schumann P."/>
            <person name="Sproer C."/>
            <person name="Kralova S."/>
            <person name="Sedo O."/>
            <person name="Kristofova L."/>
            <person name="Vrbovska V."/>
            <person name="Fuzik T."/>
            <person name="Petras P."/>
            <person name="Zdrahal Z."/>
            <person name="Ruzickova V."/>
            <person name="Doskar J."/>
            <person name="Pantucek R."/>
        </authorList>
    </citation>
    <scope>NUCLEOTIDE SEQUENCE [LARGE SCALE GENOMIC DNA]</scope>
    <source>
        <strain evidence="2 3">CCM 4927</strain>
    </source>
</reference>
<dbReference type="EMBL" id="MJBI02000001">
    <property type="protein sequence ID" value="RAI82269.1"/>
    <property type="molecule type" value="Genomic_DNA"/>
</dbReference>
<protein>
    <submittedName>
        <fullName evidence="2">Uncharacterized protein</fullName>
    </submittedName>
</protein>
<dbReference type="RefSeq" id="WP_099579986.1">
    <property type="nucleotide sequence ID" value="NZ_MJBI02000001.1"/>
</dbReference>
<keyword evidence="1" id="KW-0812">Transmembrane</keyword>
<name>A0A2G5NP74_9STAP</name>
<proteinExistence type="predicted"/>
<dbReference type="Proteomes" id="UP000229523">
    <property type="component" value="Unassembled WGS sequence"/>
</dbReference>
<keyword evidence="1" id="KW-0472">Membrane</keyword>
<organism evidence="2 3">
    <name type="scientific">Macrococcoides goetzii</name>
    <dbReference type="NCBI Taxonomy" id="1891097"/>
    <lineage>
        <taxon>Bacteria</taxon>
        <taxon>Bacillati</taxon>
        <taxon>Bacillota</taxon>
        <taxon>Bacilli</taxon>
        <taxon>Bacillales</taxon>
        <taxon>Staphylococcaceae</taxon>
        <taxon>Macrococcoides</taxon>
    </lineage>
</organism>
<dbReference type="AlphaFoldDB" id="A0A2G5NP74"/>